<accession>A0A9N9NJT2</accession>
<keyword evidence="2" id="KW-0472">Membrane</keyword>
<name>A0A9N9NJT2_9GLOM</name>
<keyword evidence="2" id="KW-1133">Transmembrane helix</keyword>
<protein>
    <submittedName>
        <fullName evidence="3">11469_t:CDS:1</fullName>
    </submittedName>
</protein>
<feature type="region of interest" description="Disordered" evidence="1">
    <location>
        <begin position="117"/>
        <end position="190"/>
    </location>
</feature>
<feature type="compositionally biased region" description="Pro residues" evidence="1">
    <location>
        <begin position="117"/>
        <end position="128"/>
    </location>
</feature>
<feature type="region of interest" description="Disordered" evidence="1">
    <location>
        <begin position="258"/>
        <end position="278"/>
    </location>
</feature>
<sequence length="278" mass="30642">LPVITPTYLAAQPSTSALADVSEKSQPLNHTLGILVTIVVIILVIIIGIGSCIYYRRIKHAKERNEEAQKYNSNNNSNSEYEPKNNFLEHHIDPQVLPNRGFDSVLLELSSLAGGMKPPPTTALPPIPMDAQLSTNRKKPPELTELKATHSRNKMIPKQDLTQSEPQNDSLLPTKSQLSSYSPPKTSNIVSSSTDTSVSIFGWDDSTDKIYESDSSLSSKCLDIIDSPTLPQHPSVSSVATKNFSGLLVTPNRSITPWTANDQRESEHFDPAKYYTDK</sequence>
<organism evidence="3 4">
    <name type="scientific">Racocetra fulgida</name>
    <dbReference type="NCBI Taxonomy" id="60492"/>
    <lineage>
        <taxon>Eukaryota</taxon>
        <taxon>Fungi</taxon>
        <taxon>Fungi incertae sedis</taxon>
        <taxon>Mucoromycota</taxon>
        <taxon>Glomeromycotina</taxon>
        <taxon>Glomeromycetes</taxon>
        <taxon>Diversisporales</taxon>
        <taxon>Gigasporaceae</taxon>
        <taxon>Racocetra</taxon>
    </lineage>
</organism>
<evidence type="ECO:0000313" key="3">
    <source>
        <dbReference type="EMBL" id="CAG8736445.1"/>
    </source>
</evidence>
<gene>
    <name evidence="3" type="ORF">RFULGI_LOCUS12519</name>
</gene>
<proteinExistence type="predicted"/>
<dbReference type="AlphaFoldDB" id="A0A9N9NJT2"/>
<keyword evidence="4" id="KW-1185">Reference proteome</keyword>
<dbReference type="EMBL" id="CAJVPZ010030294">
    <property type="protein sequence ID" value="CAG8736445.1"/>
    <property type="molecule type" value="Genomic_DNA"/>
</dbReference>
<comment type="caution">
    <text evidence="3">The sequence shown here is derived from an EMBL/GenBank/DDBJ whole genome shotgun (WGS) entry which is preliminary data.</text>
</comment>
<feature type="compositionally biased region" description="Basic and acidic residues" evidence="1">
    <location>
        <begin position="262"/>
        <end position="278"/>
    </location>
</feature>
<reference evidence="3" key="1">
    <citation type="submission" date="2021-06" db="EMBL/GenBank/DDBJ databases">
        <authorList>
            <person name="Kallberg Y."/>
            <person name="Tangrot J."/>
            <person name="Rosling A."/>
        </authorList>
    </citation>
    <scope>NUCLEOTIDE SEQUENCE</scope>
    <source>
        <strain evidence="3">IN212</strain>
    </source>
</reference>
<evidence type="ECO:0000256" key="2">
    <source>
        <dbReference type="SAM" id="Phobius"/>
    </source>
</evidence>
<feature type="transmembrane region" description="Helical" evidence="2">
    <location>
        <begin position="32"/>
        <end position="55"/>
    </location>
</feature>
<evidence type="ECO:0000256" key="1">
    <source>
        <dbReference type="SAM" id="MobiDB-lite"/>
    </source>
</evidence>
<feature type="compositionally biased region" description="Basic and acidic residues" evidence="1">
    <location>
        <begin position="139"/>
        <end position="148"/>
    </location>
</feature>
<feature type="compositionally biased region" description="Polar residues" evidence="1">
    <location>
        <begin position="160"/>
        <end position="185"/>
    </location>
</feature>
<dbReference type="Proteomes" id="UP000789396">
    <property type="component" value="Unassembled WGS sequence"/>
</dbReference>
<feature type="non-terminal residue" evidence="3">
    <location>
        <position position="1"/>
    </location>
</feature>
<evidence type="ECO:0000313" key="4">
    <source>
        <dbReference type="Proteomes" id="UP000789396"/>
    </source>
</evidence>
<dbReference type="OrthoDB" id="2409336at2759"/>
<keyword evidence="2" id="KW-0812">Transmembrane</keyword>